<name>A0AAE0RQ27_9BIVA</name>
<evidence type="ECO:0000256" key="8">
    <source>
        <dbReference type="ARBA" id="ARBA00023136"/>
    </source>
</evidence>
<evidence type="ECO:0000256" key="5">
    <source>
        <dbReference type="ARBA" id="ARBA00022792"/>
    </source>
</evidence>
<evidence type="ECO:0000313" key="14">
    <source>
        <dbReference type="EMBL" id="KAK3577479.1"/>
    </source>
</evidence>
<feature type="region of interest" description="Disordered" evidence="12">
    <location>
        <begin position="1"/>
        <end position="26"/>
    </location>
</feature>
<evidence type="ECO:0000256" key="2">
    <source>
        <dbReference type="ARBA" id="ARBA00006498"/>
    </source>
</evidence>
<dbReference type="PANTHER" id="PTHR15336:SF0">
    <property type="entry name" value="CYTOCHROME B-C1 COMPLEX SUBUNIT 6, MITOCHONDRIAL"/>
    <property type="match status" value="1"/>
</dbReference>
<accession>A0AAE0RQ27</accession>
<dbReference type="Proteomes" id="UP001195483">
    <property type="component" value="Unassembled WGS sequence"/>
</dbReference>
<keyword evidence="5 10" id="KW-0999">Mitochondrion inner membrane</keyword>
<dbReference type="GO" id="GO:0005743">
    <property type="term" value="C:mitochondrial inner membrane"/>
    <property type="evidence" value="ECO:0007669"/>
    <property type="project" value="UniProtKB-SubCell"/>
</dbReference>
<evidence type="ECO:0000256" key="10">
    <source>
        <dbReference type="PIRNR" id="PIRNR000019"/>
    </source>
</evidence>
<dbReference type="Gene3D" id="1.10.287.20">
    <property type="entry name" value="Ubiquinol-cytochrome C reductase hinge domain"/>
    <property type="match status" value="1"/>
</dbReference>
<dbReference type="PANTHER" id="PTHR15336">
    <property type="entry name" value="UBIQUINOL-CYTOCHROME C REDUCTASE COMPLEX 7.8 KDA PROTEIN"/>
    <property type="match status" value="1"/>
</dbReference>
<evidence type="ECO:0000256" key="11">
    <source>
        <dbReference type="PIRSR" id="PIRSR000019-1"/>
    </source>
</evidence>
<dbReference type="PIRSF" id="PIRSF000019">
    <property type="entry name" value="Bc1_11K"/>
    <property type="match status" value="1"/>
</dbReference>
<comment type="similarity">
    <text evidence="2 10">Belongs to the UQCRH/QCR6 family.</text>
</comment>
<evidence type="ECO:0000256" key="1">
    <source>
        <dbReference type="ARBA" id="ARBA00004137"/>
    </source>
</evidence>
<reference evidence="14" key="1">
    <citation type="journal article" date="2021" name="Genome Biol. Evol.">
        <title>A High-Quality Reference Genome for a Parasitic Bivalve with Doubly Uniparental Inheritance (Bivalvia: Unionida).</title>
        <authorList>
            <person name="Smith C.H."/>
        </authorList>
    </citation>
    <scope>NUCLEOTIDE SEQUENCE</scope>
    <source>
        <strain evidence="14">CHS0354</strain>
    </source>
</reference>
<keyword evidence="6 10" id="KW-0249">Electron transport</keyword>
<evidence type="ECO:0000256" key="12">
    <source>
        <dbReference type="SAM" id="MobiDB-lite"/>
    </source>
</evidence>
<dbReference type="InterPro" id="IPR023184">
    <property type="entry name" value="Ubol_cytC_Rdtase_hinge_dom"/>
</dbReference>
<dbReference type="InterPro" id="IPR003422">
    <property type="entry name" value="Cyt_b-c1_6"/>
</dbReference>
<keyword evidence="15" id="KW-1185">Reference proteome</keyword>
<sequence>MAGGDKAAVDNKQKAKAPAVEEEELQDPMVAVRENCQEKSECKKYRDRLDECTERVNNTPGTSETCTEELFDFLHCVDHCIAHSLFSKLK</sequence>
<protein>
    <recommendedName>
        <fullName evidence="10">Cytochrome b-c1 complex subunit 6</fullName>
    </recommendedName>
</protein>
<keyword evidence="9 11" id="KW-1015">Disulfide bond</keyword>
<dbReference type="Pfam" id="PF02320">
    <property type="entry name" value="UCR_hinge"/>
    <property type="match status" value="1"/>
</dbReference>
<dbReference type="AlphaFoldDB" id="A0AAE0RQ27"/>
<keyword evidence="4 10" id="KW-0679">Respiratory chain</keyword>
<evidence type="ECO:0000256" key="6">
    <source>
        <dbReference type="ARBA" id="ARBA00022982"/>
    </source>
</evidence>
<comment type="subcellular location">
    <subcellularLocation>
        <location evidence="1">Mitochondrion inner membrane</location>
        <topology evidence="1">Peripheral membrane protein</topology>
        <orientation evidence="1">Intermembrane side</orientation>
    </subcellularLocation>
</comment>
<proteinExistence type="inferred from homology"/>
<reference evidence="14" key="2">
    <citation type="journal article" date="2021" name="Genome Biol. Evol.">
        <title>Developing a high-quality reference genome for a parasitic bivalve with doubly uniparental inheritance (Bivalvia: Unionida).</title>
        <authorList>
            <person name="Smith C.H."/>
        </authorList>
    </citation>
    <scope>NUCLEOTIDE SEQUENCE</scope>
    <source>
        <strain evidence="14">CHS0354</strain>
        <tissue evidence="14">Mantle</tissue>
    </source>
</reference>
<evidence type="ECO:0000256" key="7">
    <source>
        <dbReference type="ARBA" id="ARBA00023128"/>
    </source>
</evidence>
<dbReference type="GO" id="GO:0006122">
    <property type="term" value="P:mitochondrial electron transport, ubiquinol to cytochrome c"/>
    <property type="evidence" value="ECO:0007669"/>
    <property type="project" value="InterPro"/>
</dbReference>
<keyword evidence="8 10" id="KW-0472">Membrane</keyword>
<keyword evidence="3 10" id="KW-0813">Transport</keyword>
<reference evidence="14" key="3">
    <citation type="submission" date="2023-05" db="EMBL/GenBank/DDBJ databases">
        <authorList>
            <person name="Smith C.H."/>
        </authorList>
    </citation>
    <scope>NUCLEOTIDE SEQUENCE</scope>
    <source>
        <strain evidence="14">CHS0354</strain>
        <tissue evidence="14">Mantle</tissue>
    </source>
</reference>
<evidence type="ECO:0000256" key="4">
    <source>
        <dbReference type="ARBA" id="ARBA00022660"/>
    </source>
</evidence>
<evidence type="ECO:0000256" key="9">
    <source>
        <dbReference type="ARBA" id="ARBA00023157"/>
    </source>
</evidence>
<evidence type="ECO:0000259" key="13">
    <source>
        <dbReference type="Pfam" id="PF02320"/>
    </source>
</evidence>
<evidence type="ECO:0000313" key="15">
    <source>
        <dbReference type="Proteomes" id="UP001195483"/>
    </source>
</evidence>
<keyword evidence="7 10" id="KW-0496">Mitochondrion</keyword>
<dbReference type="SUPFAM" id="SSF81531">
    <property type="entry name" value="Non-heme 11 kDa protein of cytochrome bc1 complex (Ubiquinol-cytochrome c reductase)"/>
    <property type="match status" value="1"/>
</dbReference>
<gene>
    <name evidence="14" type="ORF">CHS0354_026426</name>
</gene>
<feature type="disulfide bond" evidence="11">
    <location>
        <begin position="52"/>
        <end position="66"/>
    </location>
</feature>
<dbReference type="FunFam" id="1.10.287.20:FF:000001">
    <property type="entry name" value="Cytochrome b-c1 complex subunit 6"/>
    <property type="match status" value="1"/>
</dbReference>
<dbReference type="InterPro" id="IPR036811">
    <property type="entry name" value="Ubol_cytC_Rdtase_hinge_dom_sf"/>
</dbReference>
<feature type="domain" description="Ubiquinol-cytochrome C reductase hinge" evidence="13">
    <location>
        <begin position="27"/>
        <end position="90"/>
    </location>
</feature>
<evidence type="ECO:0000256" key="3">
    <source>
        <dbReference type="ARBA" id="ARBA00022448"/>
    </source>
</evidence>
<dbReference type="EMBL" id="JAEAOA010001578">
    <property type="protein sequence ID" value="KAK3577479.1"/>
    <property type="molecule type" value="Genomic_DNA"/>
</dbReference>
<comment type="caution">
    <text evidence="14">The sequence shown here is derived from an EMBL/GenBank/DDBJ whole genome shotgun (WGS) entry which is preliminary data.</text>
</comment>
<organism evidence="14 15">
    <name type="scientific">Potamilus streckersoni</name>
    <dbReference type="NCBI Taxonomy" id="2493646"/>
    <lineage>
        <taxon>Eukaryota</taxon>
        <taxon>Metazoa</taxon>
        <taxon>Spiralia</taxon>
        <taxon>Lophotrochozoa</taxon>
        <taxon>Mollusca</taxon>
        <taxon>Bivalvia</taxon>
        <taxon>Autobranchia</taxon>
        <taxon>Heteroconchia</taxon>
        <taxon>Palaeoheterodonta</taxon>
        <taxon>Unionida</taxon>
        <taxon>Unionoidea</taxon>
        <taxon>Unionidae</taxon>
        <taxon>Ambleminae</taxon>
        <taxon>Lampsilini</taxon>
        <taxon>Potamilus</taxon>
    </lineage>
</organism>
<feature type="disulfide bond" evidence="11">
    <location>
        <begin position="36"/>
        <end position="80"/>
    </location>
</feature>
<comment type="function">
    <text evidence="10">Component of the ubiquinol-cytochrome c oxidoreductase, a multisubunit transmembrane complex that is part of the mitochondrial electron transport chain which drives oxidative phosphorylation.</text>
</comment>